<proteinExistence type="predicted"/>
<feature type="compositionally biased region" description="Low complexity" evidence="1">
    <location>
        <begin position="80"/>
        <end position="94"/>
    </location>
</feature>
<evidence type="ECO:0000313" key="3">
    <source>
        <dbReference type="RefSeq" id="XP_029117081.1"/>
    </source>
</evidence>
<name>A0A8N4F0G4_ELAGV</name>
<dbReference type="Proteomes" id="UP000504607">
    <property type="component" value="Unplaced"/>
</dbReference>
<accession>A0A8N4F0G4</accession>
<organism evidence="2 3">
    <name type="scientific">Elaeis guineensis var. tenera</name>
    <name type="common">Oil palm</name>
    <dbReference type="NCBI Taxonomy" id="51953"/>
    <lineage>
        <taxon>Eukaryota</taxon>
        <taxon>Viridiplantae</taxon>
        <taxon>Streptophyta</taxon>
        <taxon>Embryophyta</taxon>
        <taxon>Tracheophyta</taxon>
        <taxon>Spermatophyta</taxon>
        <taxon>Magnoliopsida</taxon>
        <taxon>Liliopsida</taxon>
        <taxon>Arecaceae</taxon>
        <taxon>Arecoideae</taxon>
        <taxon>Cocoseae</taxon>
        <taxon>Elaeidinae</taxon>
        <taxon>Elaeis</taxon>
    </lineage>
</organism>
<sequence length="247" mass="26876">MKLRKSLLINLESNTLVLQMLFLSVMLFLAPAKGNTGVRGSPHLVGKSDEAKGKSLEIKGKESIGVKDYGGSQLEGDGGSPSRLSSSPPRGQPGVAMQPWNQVVQEQRRFCWESLKVSKAEIAVLESIFQKAVGFTEEDIQGSLDRWKFVLIPAEQERILAQGPWTLVGQILALGPWHPGFRPGCDKISKVAELNNQTHEVMVQQLQLTLLPHQDASPSREGKKILDVTGSMGTGLEGSNRASPSNL</sequence>
<gene>
    <name evidence="3" type="primary">LOC105033198</name>
</gene>
<feature type="region of interest" description="Disordered" evidence="1">
    <location>
        <begin position="66"/>
        <end position="96"/>
    </location>
</feature>
<keyword evidence="2" id="KW-1185">Reference proteome</keyword>
<reference evidence="3" key="1">
    <citation type="submission" date="2025-08" db="UniProtKB">
        <authorList>
            <consortium name="RefSeq"/>
        </authorList>
    </citation>
    <scope>IDENTIFICATION</scope>
</reference>
<evidence type="ECO:0000313" key="2">
    <source>
        <dbReference type="Proteomes" id="UP000504607"/>
    </source>
</evidence>
<dbReference type="AlphaFoldDB" id="A0A8N4F0G4"/>
<protein>
    <submittedName>
        <fullName evidence="3">Uncharacterized protein LOC105033198 isoform X1</fullName>
    </submittedName>
</protein>
<evidence type="ECO:0000256" key="1">
    <source>
        <dbReference type="SAM" id="MobiDB-lite"/>
    </source>
</evidence>
<dbReference type="KEGG" id="egu:105033198"/>
<dbReference type="RefSeq" id="XP_029117081.1">
    <property type="nucleotide sequence ID" value="XM_029261248.1"/>
</dbReference>